<evidence type="ECO:0008006" key="5">
    <source>
        <dbReference type="Google" id="ProtNLM"/>
    </source>
</evidence>
<accession>A0A1H1NRM4</accession>
<reference evidence="4" key="1">
    <citation type="submission" date="2016-10" db="EMBL/GenBank/DDBJ databases">
        <authorList>
            <person name="Varghese N."/>
            <person name="Submissions S."/>
        </authorList>
    </citation>
    <scope>NUCLEOTIDE SEQUENCE [LARGE SCALE GENOMIC DNA]</scope>
    <source>
        <strain evidence="4">NRRL B-51270</strain>
    </source>
</reference>
<keyword evidence="2" id="KW-0472">Membrane</keyword>
<dbReference type="STRING" id="487184.SAMN05216421_0746"/>
<feature type="compositionally biased region" description="Polar residues" evidence="1">
    <location>
        <begin position="1"/>
        <end position="10"/>
    </location>
</feature>
<sequence length="144" mass="16717">MPLETNPLSKQDSRHSPSREDWFAKGLKDRLPDDVRESFSEQQLQALKVAFGARRWGRHPVDLRGTLNLWRWRYYFVLLIGRNRRELTRSEERISRLVGALSLLGFLLFSVLVGLLVLYVLKSALGINLLPNTSLGLWDWLKSN</sequence>
<organism evidence="3 4">
    <name type="scientific">Halopseudomonas xinjiangensis</name>
    <dbReference type="NCBI Taxonomy" id="487184"/>
    <lineage>
        <taxon>Bacteria</taxon>
        <taxon>Pseudomonadati</taxon>
        <taxon>Pseudomonadota</taxon>
        <taxon>Gammaproteobacteria</taxon>
        <taxon>Pseudomonadales</taxon>
        <taxon>Pseudomonadaceae</taxon>
        <taxon>Halopseudomonas</taxon>
    </lineage>
</organism>
<dbReference type="EMBL" id="LT629736">
    <property type="protein sequence ID" value="SDS01415.1"/>
    <property type="molecule type" value="Genomic_DNA"/>
</dbReference>
<dbReference type="AlphaFoldDB" id="A0A1H1NRM4"/>
<keyword evidence="2" id="KW-1133">Transmembrane helix</keyword>
<dbReference type="Proteomes" id="UP000243207">
    <property type="component" value="Chromosome I"/>
</dbReference>
<dbReference type="OrthoDB" id="6264467at2"/>
<evidence type="ECO:0000313" key="3">
    <source>
        <dbReference type="EMBL" id="SDS01415.1"/>
    </source>
</evidence>
<evidence type="ECO:0000256" key="2">
    <source>
        <dbReference type="SAM" id="Phobius"/>
    </source>
</evidence>
<keyword evidence="4" id="KW-1185">Reference proteome</keyword>
<feature type="transmembrane region" description="Helical" evidence="2">
    <location>
        <begin position="97"/>
        <end position="121"/>
    </location>
</feature>
<protein>
    <recommendedName>
        <fullName evidence="5">3-phosphoshikimate 1-carboxyvinyltransferase</fullName>
    </recommendedName>
</protein>
<proteinExistence type="predicted"/>
<name>A0A1H1NRM4_9GAMM</name>
<evidence type="ECO:0000313" key="4">
    <source>
        <dbReference type="Proteomes" id="UP000243207"/>
    </source>
</evidence>
<feature type="compositionally biased region" description="Basic and acidic residues" evidence="1">
    <location>
        <begin position="11"/>
        <end position="20"/>
    </location>
</feature>
<feature type="region of interest" description="Disordered" evidence="1">
    <location>
        <begin position="1"/>
        <end position="20"/>
    </location>
</feature>
<gene>
    <name evidence="3" type="ORF">SAMN05216421_0746</name>
</gene>
<keyword evidence="2" id="KW-0812">Transmembrane</keyword>
<dbReference type="RefSeq" id="WP_093397363.1">
    <property type="nucleotide sequence ID" value="NZ_LT629736.1"/>
</dbReference>
<evidence type="ECO:0000256" key="1">
    <source>
        <dbReference type="SAM" id="MobiDB-lite"/>
    </source>
</evidence>